<dbReference type="EnsemblPlants" id="novel_model_6905_5bd9a17a">
    <property type="protein sequence ID" value="cds.novel_model_6905_5bd9a17a"/>
    <property type="gene ID" value="novel_gene_3645_5bd9a17a"/>
</dbReference>
<proteinExistence type="predicted"/>
<dbReference type="EMBL" id="UZAU01000810">
    <property type="status" value="NOT_ANNOTATED_CDS"/>
    <property type="molecule type" value="Genomic_DNA"/>
</dbReference>
<accession>A0A803RA24</accession>
<reference evidence="2" key="1">
    <citation type="submission" date="2021-03" db="UniProtKB">
        <authorList>
            <consortium name="EnsemblPlants"/>
        </authorList>
    </citation>
    <scope>IDENTIFICATION</scope>
</reference>
<dbReference type="AlphaFoldDB" id="A0A803RA24"/>
<protein>
    <submittedName>
        <fullName evidence="2">Uncharacterized protein</fullName>
    </submittedName>
</protein>
<dbReference type="Gramene" id="novel_model_6905_5bd9a17a">
    <property type="protein sequence ID" value="cds.novel_model_6905_5bd9a17a"/>
    <property type="gene ID" value="novel_gene_3645_5bd9a17a"/>
</dbReference>
<keyword evidence="3" id="KW-1185">Reference proteome</keyword>
<sequence length="82" mass="9046">MNGLEEDESLSASEEVGGAENRSEVVVGRRQRGQEDLVCFRVFKIQAWQKIWPQRVITISVGGVMQIGQSKSSPSCSTSTIF</sequence>
<feature type="region of interest" description="Disordered" evidence="1">
    <location>
        <begin position="1"/>
        <end position="25"/>
    </location>
</feature>
<name>A0A803RA24_CANSA</name>
<evidence type="ECO:0000313" key="3">
    <source>
        <dbReference type="Proteomes" id="UP000596661"/>
    </source>
</evidence>
<dbReference type="Proteomes" id="UP000596661">
    <property type="component" value="Unassembled WGS sequence"/>
</dbReference>
<evidence type="ECO:0000313" key="2">
    <source>
        <dbReference type="EnsemblPlants" id="cds.novel_model_6905_5bd9a17a"/>
    </source>
</evidence>
<evidence type="ECO:0000256" key="1">
    <source>
        <dbReference type="SAM" id="MobiDB-lite"/>
    </source>
</evidence>
<organism evidence="2 3">
    <name type="scientific">Cannabis sativa</name>
    <name type="common">Hemp</name>
    <name type="synonym">Marijuana</name>
    <dbReference type="NCBI Taxonomy" id="3483"/>
    <lineage>
        <taxon>Eukaryota</taxon>
        <taxon>Viridiplantae</taxon>
        <taxon>Streptophyta</taxon>
        <taxon>Embryophyta</taxon>
        <taxon>Tracheophyta</taxon>
        <taxon>Spermatophyta</taxon>
        <taxon>Magnoliopsida</taxon>
        <taxon>eudicotyledons</taxon>
        <taxon>Gunneridae</taxon>
        <taxon>Pentapetalae</taxon>
        <taxon>rosids</taxon>
        <taxon>fabids</taxon>
        <taxon>Rosales</taxon>
        <taxon>Cannabaceae</taxon>
        <taxon>Cannabis</taxon>
    </lineage>
</organism>